<dbReference type="Gramene" id="KOM40007">
    <property type="protein sequence ID" value="KOM40007"/>
    <property type="gene ID" value="LR48_Vigan04g020500"/>
</dbReference>
<organism evidence="2 3">
    <name type="scientific">Phaseolus angularis</name>
    <name type="common">Azuki bean</name>
    <name type="synonym">Vigna angularis</name>
    <dbReference type="NCBI Taxonomy" id="3914"/>
    <lineage>
        <taxon>Eukaryota</taxon>
        <taxon>Viridiplantae</taxon>
        <taxon>Streptophyta</taxon>
        <taxon>Embryophyta</taxon>
        <taxon>Tracheophyta</taxon>
        <taxon>Spermatophyta</taxon>
        <taxon>Magnoliopsida</taxon>
        <taxon>eudicotyledons</taxon>
        <taxon>Gunneridae</taxon>
        <taxon>Pentapetalae</taxon>
        <taxon>rosids</taxon>
        <taxon>fabids</taxon>
        <taxon>Fabales</taxon>
        <taxon>Fabaceae</taxon>
        <taxon>Papilionoideae</taxon>
        <taxon>50 kb inversion clade</taxon>
        <taxon>NPAAA clade</taxon>
        <taxon>indigoferoid/millettioid clade</taxon>
        <taxon>Phaseoleae</taxon>
        <taxon>Vigna</taxon>
    </lineage>
</organism>
<reference evidence="3" key="1">
    <citation type="journal article" date="2015" name="Proc. Natl. Acad. Sci. U.S.A.">
        <title>Genome sequencing of adzuki bean (Vigna angularis) provides insight into high starch and low fat accumulation and domestication.</title>
        <authorList>
            <person name="Yang K."/>
            <person name="Tian Z."/>
            <person name="Chen C."/>
            <person name="Luo L."/>
            <person name="Zhao B."/>
            <person name="Wang Z."/>
            <person name="Yu L."/>
            <person name="Li Y."/>
            <person name="Sun Y."/>
            <person name="Li W."/>
            <person name="Chen Y."/>
            <person name="Li Y."/>
            <person name="Zhang Y."/>
            <person name="Ai D."/>
            <person name="Zhao J."/>
            <person name="Shang C."/>
            <person name="Ma Y."/>
            <person name="Wu B."/>
            <person name="Wang M."/>
            <person name="Gao L."/>
            <person name="Sun D."/>
            <person name="Zhang P."/>
            <person name="Guo F."/>
            <person name="Wang W."/>
            <person name="Li Y."/>
            <person name="Wang J."/>
            <person name="Varshney R.K."/>
            <person name="Wang J."/>
            <person name="Ling H.Q."/>
            <person name="Wan P."/>
        </authorList>
    </citation>
    <scope>NUCLEOTIDE SEQUENCE</scope>
    <source>
        <strain evidence="3">cv. Jingnong 6</strain>
    </source>
</reference>
<keyword evidence="1" id="KW-1133">Transmembrane helix</keyword>
<evidence type="ECO:0000313" key="2">
    <source>
        <dbReference type="EMBL" id="KOM40007.1"/>
    </source>
</evidence>
<dbReference type="Proteomes" id="UP000053144">
    <property type="component" value="Chromosome 4"/>
</dbReference>
<feature type="transmembrane region" description="Helical" evidence="1">
    <location>
        <begin position="100"/>
        <end position="120"/>
    </location>
</feature>
<sequence length="130" mass="14547">MKMVLIEVSIDEFRGMMHSTGRNERNQWFKRPKMEKTGEISPPLRSILMGSVVCCSRPPPSSSYEIFSPLRPRARVSKSSLRRPCLPAPSRAADVVASRFVVSCIVIAVVASHVVTFLLLTPPIPNFEHK</sequence>
<gene>
    <name evidence="2" type="ORF">LR48_Vigan04g020500</name>
</gene>
<evidence type="ECO:0000313" key="3">
    <source>
        <dbReference type="Proteomes" id="UP000053144"/>
    </source>
</evidence>
<accession>A0A0L9UBU6</accession>
<proteinExistence type="predicted"/>
<name>A0A0L9UBU6_PHAAN</name>
<keyword evidence="1" id="KW-0472">Membrane</keyword>
<keyword evidence="1" id="KW-0812">Transmembrane</keyword>
<dbReference type="AlphaFoldDB" id="A0A0L9UBU6"/>
<dbReference type="EMBL" id="CM003374">
    <property type="protein sequence ID" value="KOM40007.1"/>
    <property type="molecule type" value="Genomic_DNA"/>
</dbReference>
<evidence type="ECO:0000256" key="1">
    <source>
        <dbReference type="SAM" id="Phobius"/>
    </source>
</evidence>
<protein>
    <submittedName>
        <fullName evidence="2">Uncharacterized protein</fullName>
    </submittedName>
</protein>